<sequence>MAPSTFACGGWLGQAMLLLLASHTVCSLPMDPMGYNQDRNRNGGFGSNGLVPSNVEAPPTFVPAPHAQALPAGFQGYSYSPSNAAPSSIMTQNSPYLDNGASYPVGQPPYYPAGQLLQNTPPAGISSTNVAYSQQPPMTIDASLKQRQARRAYQLSQGDQRVNDLASLPKLQHWRLSTDGQTMISAFSDAVQQPAPPSNSGPNDPWRPMDPALGPQHANWPVFPGPPEKPIDPSHHDGSRPVHPAYAQQSEGGWNPHQSGHGGHAALAGKDYRTPGRPLAKRLRTCQSQCHTFPRISTADGCDSFRTASLSNPERNAAAAPIAASS</sequence>
<gene>
    <name evidence="3" type="ORF">CAUPRSCDRAFT_10781</name>
</gene>
<feature type="compositionally biased region" description="Polar residues" evidence="1">
    <location>
        <begin position="247"/>
        <end position="258"/>
    </location>
</feature>
<feature type="chain" id="PRO_5020413085" evidence="2">
    <location>
        <begin position="28"/>
        <end position="326"/>
    </location>
</feature>
<dbReference type="AlphaFoldDB" id="A0A4P9WXX6"/>
<accession>A0A4P9WXX6</accession>
<evidence type="ECO:0000313" key="4">
    <source>
        <dbReference type="Proteomes" id="UP000268535"/>
    </source>
</evidence>
<evidence type="ECO:0000256" key="2">
    <source>
        <dbReference type="SAM" id="SignalP"/>
    </source>
</evidence>
<organism evidence="3 4">
    <name type="scientific">Caulochytrium protostelioides</name>
    <dbReference type="NCBI Taxonomy" id="1555241"/>
    <lineage>
        <taxon>Eukaryota</taxon>
        <taxon>Fungi</taxon>
        <taxon>Fungi incertae sedis</taxon>
        <taxon>Chytridiomycota</taxon>
        <taxon>Chytridiomycota incertae sedis</taxon>
        <taxon>Chytridiomycetes</taxon>
        <taxon>Caulochytriales</taxon>
        <taxon>Caulochytriaceae</taxon>
        <taxon>Caulochytrium</taxon>
    </lineage>
</organism>
<keyword evidence="2" id="KW-0732">Signal</keyword>
<proteinExistence type="predicted"/>
<feature type="compositionally biased region" description="Basic and acidic residues" evidence="1">
    <location>
        <begin position="229"/>
        <end position="240"/>
    </location>
</feature>
<feature type="signal peptide" evidence="2">
    <location>
        <begin position="1"/>
        <end position="27"/>
    </location>
</feature>
<dbReference type="EMBL" id="ML009232">
    <property type="protein sequence ID" value="RKO97552.1"/>
    <property type="molecule type" value="Genomic_DNA"/>
</dbReference>
<reference evidence="4" key="1">
    <citation type="journal article" date="2018" name="Nat. Microbiol.">
        <title>Leveraging single-cell genomics to expand the fungal tree of life.</title>
        <authorList>
            <person name="Ahrendt S.R."/>
            <person name="Quandt C.A."/>
            <person name="Ciobanu D."/>
            <person name="Clum A."/>
            <person name="Salamov A."/>
            <person name="Andreopoulos B."/>
            <person name="Cheng J.F."/>
            <person name="Woyke T."/>
            <person name="Pelin A."/>
            <person name="Henrissat B."/>
            <person name="Reynolds N.K."/>
            <person name="Benny G.L."/>
            <person name="Smith M.E."/>
            <person name="James T.Y."/>
            <person name="Grigoriev I.V."/>
        </authorList>
    </citation>
    <scope>NUCLEOTIDE SEQUENCE [LARGE SCALE GENOMIC DNA]</scope>
    <source>
        <strain evidence="4">ATCC 52028</strain>
    </source>
</reference>
<dbReference type="Proteomes" id="UP000268535">
    <property type="component" value="Unassembled WGS sequence"/>
</dbReference>
<protein>
    <submittedName>
        <fullName evidence="3">Uncharacterized protein</fullName>
    </submittedName>
</protein>
<name>A0A4P9WXX6_9FUNG</name>
<evidence type="ECO:0000256" key="1">
    <source>
        <dbReference type="SAM" id="MobiDB-lite"/>
    </source>
</evidence>
<feature type="region of interest" description="Disordered" evidence="1">
    <location>
        <begin position="190"/>
        <end position="272"/>
    </location>
</feature>
<evidence type="ECO:0000313" key="3">
    <source>
        <dbReference type="EMBL" id="RKO97552.1"/>
    </source>
</evidence>